<dbReference type="InterPro" id="IPR028994">
    <property type="entry name" value="Integrin_alpha_N"/>
</dbReference>
<dbReference type="AlphaFoldDB" id="A0AAX3EJJ4"/>
<name>A0AAX3EJJ4_PAEUR</name>
<proteinExistence type="predicted"/>
<keyword evidence="5" id="KW-1185">Reference proteome</keyword>
<organism evidence="4 5">
    <name type="scientific">Paenarthrobacter ureafaciens</name>
    <dbReference type="NCBI Taxonomy" id="37931"/>
    <lineage>
        <taxon>Bacteria</taxon>
        <taxon>Bacillati</taxon>
        <taxon>Actinomycetota</taxon>
        <taxon>Actinomycetes</taxon>
        <taxon>Micrococcales</taxon>
        <taxon>Micrococcaceae</taxon>
        <taxon>Paenarthrobacter</taxon>
    </lineage>
</organism>
<dbReference type="InterPro" id="IPR013517">
    <property type="entry name" value="FG-GAP"/>
</dbReference>
<feature type="signal peptide" evidence="3">
    <location>
        <begin position="1"/>
        <end position="35"/>
    </location>
</feature>
<evidence type="ECO:0000313" key="5">
    <source>
        <dbReference type="Proteomes" id="UP001163293"/>
    </source>
</evidence>
<reference evidence="4" key="1">
    <citation type="submission" date="2022-07" db="EMBL/GenBank/DDBJ databases">
        <authorList>
            <person name="Wu T."/>
        </authorList>
    </citation>
    <scope>NUCLEOTIDE SEQUENCE</scope>
    <source>
        <strain evidence="4">SD-1</strain>
    </source>
</reference>
<dbReference type="Proteomes" id="UP001163293">
    <property type="component" value="Chromosome"/>
</dbReference>
<dbReference type="Pfam" id="PF13517">
    <property type="entry name" value="FG-GAP_3"/>
    <property type="match status" value="1"/>
</dbReference>
<dbReference type="SUPFAM" id="SSF69318">
    <property type="entry name" value="Integrin alpha N-terminal domain"/>
    <property type="match status" value="1"/>
</dbReference>
<evidence type="ECO:0000256" key="2">
    <source>
        <dbReference type="SAM" id="MobiDB-lite"/>
    </source>
</evidence>
<feature type="chain" id="PRO_5043623545" evidence="3">
    <location>
        <begin position="36"/>
        <end position="380"/>
    </location>
</feature>
<dbReference type="Gene3D" id="2.60.40.2700">
    <property type="match status" value="1"/>
</dbReference>
<dbReference type="EMBL" id="CP101185">
    <property type="protein sequence ID" value="UYV97312.1"/>
    <property type="molecule type" value="Genomic_DNA"/>
</dbReference>
<protein>
    <submittedName>
        <fullName evidence="4">VCBS repeat-containing protein</fullName>
    </submittedName>
</protein>
<dbReference type="RefSeq" id="WP_069696235.1">
    <property type="nucleotide sequence ID" value="NZ_CP014574.1"/>
</dbReference>
<dbReference type="GeneID" id="79883243"/>
<dbReference type="PANTHER" id="PTHR44103:SF1">
    <property type="entry name" value="PROPROTEIN CONVERTASE P"/>
    <property type="match status" value="1"/>
</dbReference>
<sequence>MSASSRPTFGVRRAVAGIAAAIVAAVTFAPAPAMAAAEPDQPVVHGAPFVGSTLTVEIEQGSYMGCGLAAGPDYSIYWTRDGVISSRQWPNYVLTEEDQGKTIAAHLVASQNGCGGQQVSSEETPPVSASNRANGFTGRGAFELLARRTDGTLMLYPRINNAWEPARIIGPGWNGFDTVFSPGDFSGNGANDVLAKDSAGRLFLYEGTGSGGFVAGRQIGSGWNGFTSIVSPGDFNGDGVNDVLARDTTGNLYLYPGNGQGGWLNRSLVGTGWNILNQIITPGDFNGDHDVDILARDTSGNLRLYAGNGAGGWRGSATIGWGWGGMSAIAAAGDIDANGNVDVFAVDGSGQLLAYYGNGDGGWNGSGVIGWGWGAFNPVF</sequence>
<evidence type="ECO:0000256" key="3">
    <source>
        <dbReference type="SAM" id="SignalP"/>
    </source>
</evidence>
<feature type="region of interest" description="Disordered" evidence="2">
    <location>
        <begin position="114"/>
        <end position="133"/>
    </location>
</feature>
<dbReference type="Gene3D" id="2.115.10.10">
    <property type="entry name" value="Tachylectin 2"/>
    <property type="match status" value="1"/>
</dbReference>
<accession>A0AAX3EJJ4</accession>
<keyword evidence="1 3" id="KW-0732">Signal</keyword>
<dbReference type="PANTHER" id="PTHR44103">
    <property type="entry name" value="PROPROTEIN CONVERTASE P"/>
    <property type="match status" value="1"/>
</dbReference>
<gene>
    <name evidence="4" type="ORF">NL394_20130</name>
</gene>
<evidence type="ECO:0000313" key="4">
    <source>
        <dbReference type="EMBL" id="UYV97312.1"/>
    </source>
</evidence>
<evidence type="ECO:0000256" key="1">
    <source>
        <dbReference type="ARBA" id="ARBA00022729"/>
    </source>
</evidence>